<name>A0A8H6K5V4_9PEZI</name>
<sequence>MRSSTFRVRSAALFTRDAASTRGGVQLGSKLRAELPRACAPRSDHIHQDQDQSLLPPGQPLAQPQTVDRPALIALEGPTNCWADRPTGLATVVLGCFWVLPSTQDCTQSSSPACSAAAANGGHPPRPPLPGLALMATARKKLGPVSAPKIGDPQIPASAQCPRPARLDLRPENCDGIPSPTASSTATR</sequence>
<evidence type="ECO:0000313" key="2">
    <source>
        <dbReference type="EMBL" id="KAF6825337.1"/>
    </source>
</evidence>
<evidence type="ECO:0000256" key="1">
    <source>
        <dbReference type="SAM" id="MobiDB-lite"/>
    </source>
</evidence>
<gene>
    <name evidence="2" type="ORF">CMUS01_09853</name>
</gene>
<dbReference type="EMBL" id="WIGM01000433">
    <property type="protein sequence ID" value="KAF6825337.1"/>
    <property type="molecule type" value="Genomic_DNA"/>
</dbReference>
<evidence type="ECO:0000313" key="3">
    <source>
        <dbReference type="Proteomes" id="UP000639643"/>
    </source>
</evidence>
<accession>A0A8H6K5V4</accession>
<comment type="caution">
    <text evidence="2">The sequence shown here is derived from an EMBL/GenBank/DDBJ whole genome shotgun (WGS) entry which is preliminary data.</text>
</comment>
<keyword evidence="3" id="KW-1185">Reference proteome</keyword>
<reference evidence="2" key="1">
    <citation type="journal article" date="2020" name="Phytopathology">
        <title>Genome Sequence Resources of Colletotrichum truncatum, C. plurivorum, C. musicola, and C. sojae: Four Species Pathogenic to Soybean (Glycine max).</title>
        <authorList>
            <person name="Rogerio F."/>
            <person name="Boufleur T.R."/>
            <person name="Ciampi-Guillardi M."/>
            <person name="Sukno S.A."/>
            <person name="Thon M.R."/>
            <person name="Massola Junior N.S."/>
            <person name="Baroncelli R."/>
        </authorList>
    </citation>
    <scope>NUCLEOTIDE SEQUENCE</scope>
    <source>
        <strain evidence="2">LFN0074</strain>
    </source>
</reference>
<feature type="region of interest" description="Disordered" evidence="1">
    <location>
        <begin position="109"/>
        <end position="188"/>
    </location>
</feature>
<feature type="region of interest" description="Disordered" evidence="1">
    <location>
        <begin position="39"/>
        <end position="63"/>
    </location>
</feature>
<feature type="compositionally biased region" description="Low complexity" evidence="1">
    <location>
        <begin position="109"/>
        <end position="123"/>
    </location>
</feature>
<feature type="compositionally biased region" description="Low complexity" evidence="1">
    <location>
        <begin position="52"/>
        <end position="63"/>
    </location>
</feature>
<protein>
    <submittedName>
        <fullName evidence="2">Uncharacterized protein</fullName>
    </submittedName>
</protein>
<proteinExistence type="predicted"/>
<dbReference type="AlphaFoldDB" id="A0A8H6K5V4"/>
<dbReference type="Proteomes" id="UP000639643">
    <property type="component" value="Unassembled WGS sequence"/>
</dbReference>
<organism evidence="2 3">
    <name type="scientific">Colletotrichum musicola</name>
    <dbReference type="NCBI Taxonomy" id="2175873"/>
    <lineage>
        <taxon>Eukaryota</taxon>
        <taxon>Fungi</taxon>
        <taxon>Dikarya</taxon>
        <taxon>Ascomycota</taxon>
        <taxon>Pezizomycotina</taxon>
        <taxon>Sordariomycetes</taxon>
        <taxon>Hypocreomycetidae</taxon>
        <taxon>Glomerellales</taxon>
        <taxon>Glomerellaceae</taxon>
        <taxon>Colletotrichum</taxon>
        <taxon>Colletotrichum orchidearum species complex</taxon>
    </lineage>
</organism>